<proteinExistence type="predicted"/>
<reference evidence="1" key="1">
    <citation type="submission" date="2022-03" db="EMBL/GenBank/DDBJ databases">
        <title>Draft genome sequence of Aduncisulcus paluster, a free-living microaerophilic Fornicata.</title>
        <authorList>
            <person name="Yuyama I."/>
            <person name="Kume K."/>
            <person name="Tamura T."/>
            <person name="Inagaki Y."/>
            <person name="Hashimoto T."/>
        </authorList>
    </citation>
    <scope>NUCLEOTIDE SEQUENCE</scope>
    <source>
        <strain evidence="1">NY0171</strain>
    </source>
</reference>
<keyword evidence="2" id="KW-1185">Reference proteome</keyword>
<dbReference type="EMBL" id="BQXS01012310">
    <property type="protein sequence ID" value="GKT21312.1"/>
    <property type="molecule type" value="Genomic_DNA"/>
</dbReference>
<gene>
    <name evidence="1" type="ORF">ADUPG1_011869</name>
</gene>
<evidence type="ECO:0000313" key="1">
    <source>
        <dbReference type="EMBL" id="GKT21312.1"/>
    </source>
</evidence>
<accession>A0ABQ5JZB5</accession>
<protein>
    <submittedName>
        <fullName evidence="1">Uncharacterized protein</fullName>
    </submittedName>
</protein>
<evidence type="ECO:0000313" key="2">
    <source>
        <dbReference type="Proteomes" id="UP001057375"/>
    </source>
</evidence>
<name>A0ABQ5JZB5_9EUKA</name>
<dbReference type="Proteomes" id="UP001057375">
    <property type="component" value="Unassembled WGS sequence"/>
</dbReference>
<comment type="caution">
    <text evidence="1">The sequence shown here is derived from an EMBL/GenBank/DDBJ whole genome shotgun (WGS) entry which is preliminary data.</text>
</comment>
<organism evidence="1 2">
    <name type="scientific">Aduncisulcus paluster</name>
    <dbReference type="NCBI Taxonomy" id="2918883"/>
    <lineage>
        <taxon>Eukaryota</taxon>
        <taxon>Metamonada</taxon>
        <taxon>Carpediemonas-like organisms</taxon>
        <taxon>Aduncisulcus</taxon>
    </lineage>
</organism>
<sequence>MSQIFLKDNNEDIPSEIEAFSKHSPHECLDSHFPMINPKDREQIDKDLISSDKYFTSTDKFGSCSSSKSDPLFGYGYSSCQKQSLSISSLSNDLESSKSPLFKCCCDLPTSSTGIEVTEPSSDIKTKKIEFKKPSGTHKDSMIIETPDKCSFIFRNPSTLTRRSFPIPPSGSSTLFSKFPKLKCVKPTDHSSKHRSSHLVNQAKGLSCAQKVCVTPDLSNLTLSTLSAAISYVNYFPDLLSPEIFSPLILSSYNFLVKQTKKNILIREVERLKESGIFEKIFTKISLAEAGKRRHSEIPQTLEKEMETRLIPLQKSKEDKNKGLPRVKMPLYEAFLERSPKVPKSGLFRLSSLSSPLQKVQFPYCKKGLLFPSLLADFVKMYETECVELSKWIRKNKKTYPQTIYLFSCDDVASFSSRVSPHVFLDLRVLSCEHYYQLKSTFPLFSTSSIITASTGNSDIVMFPLLPRLLSDCPTHFVPSSFLPLIQASYKCIYDLKKQPTPSHFSDSFPSISSPSLSQITSHTGHQLIHQYPFFYGNWLRHPLVLGSIDDAMKMELTQPWSSSIHSFHGSFHSDASDLELSTHHSNSSVFFHPVVVAGFPFLNSQNIPKIPIVYMELVQNEEGLQWNETDTTAAVYIWEVAKVKNGSKRVFAPQFPTSSNQKQKLKMAKAIKSFGSLFSTAMIRGSTCLSSKQLQEEEVQTLKCLFRSNEANKMKEITEPALYLFAAMIVHSLAEDSFIDFIYSTVKMESLKNIDVSEAFLKMDSFLSAQIKECHQDPERLLRLNQLSLFLEIWMQIYKEIE</sequence>